<evidence type="ECO:0000313" key="2">
    <source>
        <dbReference type="EMBL" id="AMT95932.1"/>
    </source>
</evidence>
<dbReference type="RefSeq" id="WP_228139885.1">
    <property type="nucleotide sequence ID" value="NZ_CP014945.1"/>
</dbReference>
<reference evidence="2 3" key="1">
    <citation type="submission" date="2016-03" db="EMBL/GenBank/DDBJ databases">
        <title>Genome sequencing of Psychrobacter alimentarius PAMC 27889.</title>
        <authorList>
            <person name="Lee J."/>
            <person name="Kim O.-S."/>
        </authorList>
    </citation>
    <scope>NUCLEOTIDE SEQUENCE [LARGE SCALE GENOMIC DNA]</scope>
    <source>
        <strain evidence="2 3">PAMC 27889</strain>
    </source>
</reference>
<dbReference type="Gene3D" id="3.30.700.10">
    <property type="entry name" value="Glycoprotein, Type 4 Pilin"/>
    <property type="match status" value="1"/>
</dbReference>
<protein>
    <submittedName>
        <fullName evidence="2">Type IV fimbrial biogenesis protein FimT</fullName>
    </submittedName>
</protein>
<keyword evidence="1" id="KW-0812">Transmembrane</keyword>
<gene>
    <name evidence="2" type="ORF">A3K91_0300</name>
</gene>
<name>A0ABN4N0M5_9GAMM</name>
<accession>A0ABN4N0M5</accession>
<organism evidence="2 3">
    <name type="scientific">Psychrobacter alimentarius</name>
    <dbReference type="NCBI Taxonomy" id="261164"/>
    <lineage>
        <taxon>Bacteria</taxon>
        <taxon>Pseudomonadati</taxon>
        <taxon>Pseudomonadota</taxon>
        <taxon>Gammaproteobacteria</taxon>
        <taxon>Moraxellales</taxon>
        <taxon>Moraxellaceae</taxon>
        <taxon>Psychrobacter</taxon>
    </lineage>
</organism>
<keyword evidence="1" id="KW-0472">Membrane</keyword>
<evidence type="ECO:0000313" key="3">
    <source>
        <dbReference type="Proteomes" id="UP000076104"/>
    </source>
</evidence>
<dbReference type="GeneID" id="33058661"/>
<dbReference type="SUPFAM" id="SSF54523">
    <property type="entry name" value="Pili subunits"/>
    <property type="match status" value="1"/>
</dbReference>
<dbReference type="PROSITE" id="PS00409">
    <property type="entry name" value="PROKAR_NTER_METHYL"/>
    <property type="match status" value="1"/>
</dbReference>
<dbReference type="Pfam" id="PF07963">
    <property type="entry name" value="N_methyl"/>
    <property type="match status" value="1"/>
</dbReference>
<feature type="transmembrane region" description="Helical" evidence="1">
    <location>
        <begin position="21"/>
        <end position="39"/>
    </location>
</feature>
<dbReference type="Proteomes" id="UP000076104">
    <property type="component" value="Chromosome"/>
</dbReference>
<dbReference type="NCBIfam" id="TIGR02532">
    <property type="entry name" value="IV_pilin_GFxxxE"/>
    <property type="match status" value="1"/>
</dbReference>
<dbReference type="InterPro" id="IPR045584">
    <property type="entry name" value="Pilin-like"/>
</dbReference>
<dbReference type="InterPro" id="IPR012902">
    <property type="entry name" value="N_methyl_site"/>
</dbReference>
<proteinExistence type="predicted"/>
<keyword evidence="3" id="KW-1185">Reference proteome</keyword>
<evidence type="ECO:0000256" key="1">
    <source>
        <dbReference type="SAM" id="Phobius"/>
    </source>
</evidence>
<sequence length="168" mass="18118">MNASANNLPLKQKMTSSGFTLIELMVTIAVLAIIVSIAAPNISTQLANQRVKSTAAIFENALKEAKVESVIRRQNVTIIYNAAATPKTLTLRANNNDIARYNINNRSSVDQRITPAGVNSIIFRPDKTIANGATVIYTICDSGSNSETPRQVNLSRIGNVDTKNAGRC</sequence>
<dbReference type="EMBL" id="CP014945">
    <property type="protein sequence ID" value="AMT95932.1"/>
    <property type="molecule type" value="Genomic_DNA"/>
</dbReference>
<keyword evidence="1" id="KW-1133">Transmembrane helix</keyword>